<feature type="region of interest" description="Disordered" evidence="1">
    <location>
        <begin position="1"/>
        <end position="22"/>
    </location>
</feature>
<feature type="compositionally biased region" description="Polar residues" evidence="1">
    <location>
        <begin position="1"/>
        <end position="10"/>
    </location>
</feature>
<evidence type="ECO:0000313" key="3">
    <source>
        <dbReference type="Proteomes" id="UP000313359"/>
    </source>
</evidence>
<dbReference type="OrthoDB" id="2748335at2759"/>
<name>A0A5C2RSS3_9APHY</name>
<evidence type="ECO:0000313" key="2">
    <source>
        <dbReference type="EMBL" id="RPD54702.1"/>
    </source>
</evidence>
<keyword evidence="3" id="KW-1185">Reference proteome</keyword>
<protein>
    <recommendedName>
        <fullName evidence="4">BTB domain-containing protein</fullName>
    </recommendedName>
</protein>
<organism evidence="2 3">
    <name type="scientific">Lentinus tigrinus ALCF2SS1-6</name>
    <dbReference type="NCBI Taxonomy" id="1328759"/>
    <lineage>
        <taxon>Eukaryota</taxon>
        <taxon>Fungi</taxon>
        <taxon>Dikarya</taxon>
        <taxon>Basidiomycota</taxon>
        <taxon>Agaricomycotina</taxon>
        <taxon>Agaricomycetes</taxon>
        <taxon>Polyporales</taxon>
        <taxon>Polyporaceae</taxon>
        <taxon>Lentinus</taxon>
    </lineage>
</organism>
<dbReference type="EMBL" id="ML122302">
    <property type="protein sequence ID" value="RPD54702.1"/>
    <property type="molecule type" value="Genomic_DNA"/>
</dbReference>
<proteinExistence type="predicted"/>
<evidence type="ECO:0000256" key="1">
    <source>
        <dbReference type="SAM" id="MobiDB-lite"/>
    </source>
</evidence>
<dbReference type="Proteomes" id="UP000313359">
    <property type="component" value="Unassembled WGS sequence"/>
</dbReference>
<dbReference type="AlphaFoldDB" id="A0A5C2RSS3"/>
<reference evidence="2" key="1">
    <citation type="journal article" date="2018" name="Genome Biol. Evol.">
        <title>Genomics and development of Lentinus tigrinus, a white-rot wood-decaying mushroom with dimorphic fruiting bodies.</title>
        <authorList>
            <person name="Wu B."/>
            <person name="Xu Z."/>
            <person name="Knudson A."/>
            <person name="Carlson A."/>
            <person name="Chen N."/>
            <person name="Kovaka S."/>
            <person name="LaButti K."/>
            <person name="Lipzen A."/>
            <person name="Pennachio C."/>
            <person name="Riley R."/>
            <person name="Schakwitz W."/>
            <person name="Umezawa K."/>
            <person name="Ohm R.A."/>
            <person name="Grigoriev I.V."/>
            <person name="Nagy L.G."/>
            <person name="Gibbons J."/>
            <person name="Hibbett D."/>
        </authorList>
    </citation>
    <scope>NUCLEOTIDE SEQUENCE [LARGE SCALE GENOMIC DNA]</scope>
    <source>
        <strain evidence="2">ALCF2SS1-6</strain>
    </source>
</reference>
<dbReference type="STRING" id="1328759.A0A5C2RSS3"/>
<gene>
    <name evidence="2" type="ORF">L227DRAFT_567078</name>
</gene>
<accession>A0A5C2RSS3</accession>
<sequence length="232" mass="26794">MSTETRSTEFMNEEWEEPGRAATGTRRRHPRYFFDDGNLYIEIENILYNVHRSLLRSQEPEVHWGGRSAEYPLRPNDVRPLEFEMFLSLIYPSVPVPDDAPCPRIAEDWVAVLEQSYKWSCMKIQLCAVEQLKAIQMDDALKIAVWQKYGLDGSHVKPCYHRLATRDSPLTHAEGRLLGLEIVLRLSALRERIQQGAAGYEEMTRTECNGGREIPLQRVKDLLGRAYIADLM</sequence>
<evidence type="ECO:0008006" key="4">
    <source>
        <dbReference type="Google" id="ProtNLM"/>
    </source>
</evidence>